<organism evidence="2 3">
    <name type="scientific">Halobaculum lipolyticum</name>
    <dbReference type="NCBI Taxonomy" id="3032001"/>
    <lineage>
        <taxon>Archaea</taxon>
        <taxon>Methanobacteriati</taxon>
        <taxon>Methanobacteriota</taxon>
        <taxon>Stenosarchaea group</taxon>
        <taxon>Halobacteria</taxon>
        <taxon>Halobacteriales</taxon>
        <taxon>Haloferacaceae</taxon>
        <taxon>Halobaculum</taxon>
    </lineage>
</organism>
<feature type="domain" description="DUF7344" evidence="1">
    <location>
        <begin position="18"/>
        <end position="97"/>
    </location>
</feature>
<gene>
    <name evidence="2" type="ORF">ACFQL9_17540</name>
</gene>
<keyword evidence="3" id="KW-1185">Reference proteome</keyword>
<accession>A0ABD5WDU7</accession>
<dbReference type="EMBL" id="JBHTAH010000026">
    <property type="protein sequence ID" value="MFC7071452.1"/>
    <property type="molecule type" value="Genomic_DNA"/>
</dbReference>
<sequence length="117" mass="12076">VGPPHRVVDLAGTLALVAAAARRALLSALVERVRDDSSATLDLTAAAEAVVDRTTAGGADADPDAVADVRLRLVHVHLPKLVENGVVSFDSEDGVVRYRGDADVEAVLASLAGLRTD</sequence>
<dbReference type="Pfam" id="PF24035">
    <property type="entry name" value="DUF7344"/>
    <property type="match status" value="1"/>
</dbReference>
<feature type="non-terminal residue" evidence="2">
    <location>
        <position position="1"/>
    </location>
</feature>
<protein>
    <recommendedName>
        <fullName evidence="1">DUF7344 domain-containing protein</fullName>
    </recommendedName>
</protein>
<dbReference type="InterPro" id="IPR055768">
    <property type="entry name" value="DUF7344"/>
</dbReference>
<evidence type="ECO:0000313" key="2">
    <source>
        <dbReference type="EMBL" id="MFC7071452.1"/>
    </source>
</evidence>
<dbReference type="Proteomes" id="UP001596461">
    <property type="component" value="Unassembled WGS sequence"/>
</dbReference>
<evidence type="ECO:0000313" key="3">
    <source>
        <dbReference type="Proteomes" id="UP001596461"/>
    </source>
</evidence>
<proteinExistence type="predicted"/>
<reference evidence="2 3" key="1">
    <citation type="journal article" date="2019" name="Int. J. Syst. Evol. Microbiol.">
        <title>The Global Catalogue of Microorganisms (GCM) 10K type strain sequencing project: providing services to taxonomists for standard genome sequencing and annotation.</title>
        <authorList>
            <consortium name="The Broad Institute Genomics Platform"/>
            <consortium name="The Broad Institute Genome Sequencing Center for Infectious Disease"/>
            <person name="Wu L."/>
            <person name="Ma J."/>
        </authorList>
    </citation>
    <scope>NUCLEOTIDE SEQUENCE [LARGE SCALE GENOMIC DNA]</scope>
    <source>
        <strain evidence="2 3">DT31</strain>
    </source>
</reference>
<comment type="caution">
    <text evidence="2">The sequence shown here is derived from an EMBL/GenBank/DDBJ whole genome shotgun (WGS) entry which is preliminary data.</text>
</comment>
<dbReference type="AlphaFoldDB" id="A0ABD5WDU7"/>
<evidence type="ECO:0000259" key="1">
    <source>
        <dbReference type="Pfam" id="PF24035"/>
    </source>
</evidence>
<name>A0ABD5WDU7_9EURY</name>